<dbReference type="AlphaFoldDB" id="A0A8X7WJT1"/>
<evidence type="ECO:0000313" key="3">
    <source>
        <dbReference type="Proteomes" id="UP000886595"/>
    </source>
</evidence>
<proteinExistence type="predicted"/>
<evidence type="ECO:0000313" key="2">
    <source>
        <dbReference type="EMBL" id="KAG2330075.1"/>
    </source>
</evidence>
<feature type="compositionally biased region" description="Acidic residues" evidence="1">
    <location>
        <begin position="66"/>
        <end position="76"/>
    </location>
</feature>
<dbReference type="Proteomes" id="UP000886595">
    <property type="component" value="Unassembled WGS sequence"/>
</dbReference>
<name>A0A8X7WJT1_BRACI</name>
<comment type="caution">
    <text evidence="2">The sequence shown here is derived from an EMBL/GenBank/DDBJ whole genome shotgun (WGS) entry which is preliminary data.</text>
</comment>
<organism evidence="2 3">
    <name type="scientific">Brassica carinata</name>
    <name type="common">Ethiopian mustard</name>
    <name type="synonym">Abyssinian cabbage</name>
    <dbReference type="NCBI Taxonomy" id="52824"/>
    <lineage>
        <taxon>Eukaryota</taxon>
        <taxon>Viridiplantae</taxon>
        <taxon>Streptophyta</taxon>
        <taxon>Embryophyta</taxon>
        <taxon>Tracheophyta</taxon>
        <taxon>Spermatophyta</taxon>
        <taxon>Magnoliopsida</taxon>
        <taxon>eudicotyledons</taxon>
        <taxon>Gunneridae</taxon>
        <taxon>Pentapetalae</taxon>
        <taxon>rosids</taxon>
        <taxon>malvids</taxon>
        <taxon>Brassicales</taxon>
        <taxon>Brassicaceae</taxon>
        <taxon>Brassiceae</taxon>
        <taxon>Brassica</taxon>
    </lineage>
</organism>
<gene>
    <name evidence="2" type="ORF">Bca52824_001255</name>
</gene>
<protein>
    <submittedName>
        <fullName evidence="2">Uncharacterized protein</fullName>
    </submittedName>
</protein>
<accession>A0A8X7WJT1</accession>
<keyword evidence="3" id="KW-1185">Reference proteome</keyword>
<feature type="compositionally biased region" description="Acidic residues" evidence="1">
    <location>
        <begin position="35"/>
        <end position="47"/>
    </location>
</feature>
<reference evidence="2 3" key="1">
    <citation type="submission" date="2020-02" db="EMBL/GenBank/DDBJ databases">
        <authorList>
            <person name="Ma Q."/>
            <person name="Huang Y."/>
            <person name="Song X."/>
            <person name="Pei D."/>
        </authorList>
    </citation>
    <scope>NUCLEOTIDE SEQUENCE [LARGE SCALE GENOMIC DNA]</scope>
    <source>
        <strain evidence="2">Sxm20200214</strain>
        <tissue evidence="2">Leaf</tissue>
    </source>
</reference>
<feature type="compositionally biased region" description="Basic residues" evidence="1">
    <location>
        <begin position="52"/>
        <end position="61"/>
    </location>
</feature>
<dbReference type="EMBL" id="JAAMPC010000001">
    <property type="protein sequence ID" value="KAG2330075.1"/>
    <property type="molecule type" value="Genomic_DNA"/>
</dbReference>
<feature type="region of interest" description="Disordered" evidence="1">
    <location>
        <begin position="35"/>
        <end position="86"/>
    </location>
</feature>
<evidence type="ECO:0000256" key="1">
    <source>
        <dbReference type="SAM" id="MobiDB-lite"/>
    </source>
</evidence>
<sequence length="86" mass="9635">MYQEGLREDIRSEIGSTVFSSIDVIMQTALDVEEGESLFDTESVESDELGKRPKKKAKTKKNHNDDPEDEEPDADQDGSHADYASE</sequence>